<proteinExistence type="predicted"/>
<comment type="caution">
    <text evidence="2">The sequence shown here is derived from an EMBL/GenBank/DDBJ whole genome shotgun (WGS) entry which is preliminary data.</text>
</comment>
<dbReference type="Gene3D" id="3.30.1120.30">
    <property type="entry name" value="POLO box domain"/>
    <property type="match status" value="1"/>
</dbReference>
<accession>A0A1Y3B2V0</accession>
<keyword evidence="3" id="KW-1185">Reference proteome</keyword>
<evidence type="ECO:0000313" key="2">
    <source>
        <dbReference type="EMBL" id="OTF74384.1"/>
    </source>
</evidence>
<reference evidence="2 3" key="1">
    <citation type="submission" date="2017-03" db="EMBL/GenBank/DDBJ databases">
        <title>Genome Survey of Euroglyphus maynei.</title>
        <authorList>
            <person name="Arlian L.G."/>
            <person name="Morgan M.S."/>
            <person name="Rider S.D."/>
        </authorList>
    </citation>
    <scope>NUCLEOTIDE SEQUENCE [LARGE SCALE GENOMIC DNA]</scope>
    <source>
        <strain evidence="2">Arlian Lab</strain>
        <tissue evidence="2">Whole body</tissue>
    </source>
</reference>
<dbReference type="InterPro" id="IPR000959">
    <property type="entry name" value="POLO_box_dom"/>
</dbReference>
<protein>
    <recommendedName>
        <fullName evidence="1">POLO box domain-containing protein</fullName>
    </recommendedName>
</protein>
<gene>
    <name evidence="2" type="ORF">BLA29_009819</name>
</gene>
<dbReference type="AlphaFoldDB" id="A0A1Y3B2V0"/>
<sequence length="51" mass="5922">MAAVTYVNETGDFRAYKFSLLEKHGINSELLTRLKYAKEVLSHLHKKTLKK</sequence>
<dbReference type="Proteomes" id="UP000194236">
    <property type="component" value="Unassembled WGS sequence"/>
</dbReference>
<evidence type="ECO:0000313" key="3">
    <source>
        <dbReference type="Proteomes" id="UP000194236"/>
    </source>
</evidence>
<dbReference type="InterPro" id="IPR036947">
    <property type="entry name" value="POLO_box_dom_sf"/>
</dbReference>
<organism evidence="2 3">
    <name type="scientific">Euroglyphus maynei</name>
    <name type="common">Mayne's house dust mite</name>
    <dbReference type="NCBI Taxonomy" id="6958"/>
    <lineage>
        <taxon>Eukaryota</taxon>
        <taxon>Metazoa</taxon>
        <taxon>Ecdysozoa</taxon>
        <taxon>Arthropoda</taxon>
        <taxon>Chelicerata</taxon>
        <taxon>Arachnida</taxon>
        <taxon>Acari</taxon>
        <taxon>Acariformes</taxon>
        <taxon>Sarcoptiformes</taxon>
        <taxon>Astigmata</taxon>
        <taxon>Psoroptidia</taxon>
        <taxon>Analgoidea</taxon>
        <taxon>Pyroglyphidae</taxon>
        <taxon>Pyroglyphinae</taxon>
        <taxon>Euroglyphus</taxon>
    </lineage>
</organism>
<dbReference type="SUPFAM" id="SSF82615">
    <property type="entry name" value="Polo-box domain"/>
    <property type="match status" value="1"/>
</dbReference>
<name>A0A1Y3B2V0_EURMA</name>
<evidence type="ECO:0000259" key="1">
    <source>
        <dbReference type="PROSITE" id="PS50078"/>
    </source>
</evidence>
<dbReference type="PROSITE" id="PS50078">
    <property type="entry name" value="POLO_BOX"/>
    <property type="match status" value="1"/>
</dbReference>
<dbReference type="EMBL" id="MUJZ01047319">
    <property type="protein sequence ID" value="OTF74384.1"/>
    <property type="molecule type" value="Genomic_DNA"/>
</dbReference>
<feature type="domain" description="POLO box" evidence="1">
    <location>
        <begin position="1"/>
        <end position="46"/>
    </location>
</feature>